<gene>
    <name evidence="1" type="ORF">AVEN_229617_1</name>
</gene>
<dbReference type="PANTHER" id="PTHR47326:SF1">
    <property type="entry name" value="HTH PSQ-TYPE DOMAIN-CONTAINING PROTEIN"/>
    <property type="match status" value="1"/>
</dbReference>
<dbReference type="InterPro" id="IPR036397">
    <property type="entry name" value="RNaseH_sf"/>
</dbReference>
<accession>A0A4Y2ULB0</accession>
<dbReference type="Gene3D" id="3.30.420.10">
    <property type="entry name" value="Ribonuclease H-like superfamily/Ribonuclease H"/>
    <property type="match status" value="1"/>
</dbReference>
<evidence type="ECO:0000313" key="2">
    <source>
        <dbReference type="Proteomes" id="UP000499080"/>
    </source>
</evidence>
<name>A0A4Y2ULB0_ARAVE</name>
<protein>
    <submittedName>
        <fullName evidence="1">Uncharacterized protein</fullName>
    </submittedName>
</protein>
<dbReference type="Proteomes" id="UP000499080">
    <property type="component" value="Unassembled WGS sequence"/>
</dbReference>
<dbReference type="GO" id="GO:0003676">
    <property type="term" value="F:nucleic acid binding"/>
    <property type="evidence" value="ECO:0007669"/>
    <property type="project" value="InterPro"/>
</dbReference>
<comment type="caution">
    <text evidence="1">The sequence shown here is derived from an EMBL/GenBank/DDBJ whole genome shotgun (WGS) entry which is preliminary data.</text>
</comment>
<evidence type="ECO:0000313" key="1">
    <source>
        <dbReference type="EMBL" id="GBO12911.1"/>
    </source>
</evidence>
<organism evidence="1 2">
    <name type="scientific">Araneus ventricosus</name>
    <name type="common">Orbweaver spider</name>
    <name type="synonym">Epeira ventricosa</name>
    <dbReference type="NCBI Taxonomy" id="182803"/>
    <lineage>
        <taxon>Eukaryota</taxon>
        <taxon>Metazoa</taxon>
        <taxon>Ecdysozoa</taxon>
        <taxon>Arthropoda</taxon>
        <taxon>Chelicerata</taxon>
        <taxon>Arachnida</taxon>
        <taxon>Araneae</taxon>
        <taxon>Araneomorphae</taxon>
        <taxon>Entelegynae</taxon>
        <taxon>Araneoidea</taxon>
        <taxon>Araneidae</taxon>
        <taxon>Araneus</taxon>
    </lineage>
</organism>
<dbReference type="EMBL" id="BGPR01037345">
    <property type="protein sequence ID" value="GBO12911.1"/>
    <property type="molecule type" value="Genomic_DNA"/>
</dbReference>
<proteinExistence type="predicted"/>
<dbReference type="PANTHER" id="PTHR47326">
    <property type="entry name" value="TRANSPOSABLE ELEMENT TC3 TRANSPOSASE-LIKE PROTEIN"/>
    <property type="match status" value="1"/>
</dbReference>
<reference evidence="1 2" key="1">
    <citation type="journal article" date="2019" name="Sci. Rep.">
        <title>Orb-weaving spider Araneus ventricosus genome elucidates the spidroin gene catalogue.</title>
        <authorList>
            <person name="Kono N."/>
            <person name="Nakamura H."/>
            <person name="Ohtoshi R."/>
            <person name="Moran D.A.P."/>
            <person name="Shinohara A."/>
            <person name="Yoshida Y."/>
            <person name="Fujiwara M."/>
            <person name="Mori M."/>
            <person name="Tomita M."/>
            <person name="Arakawa K."/>
        </authorList>
    </citation>
    <scope>NUCLEOTIDE SEQUENCE [LARGE SCALE GENOMIC DNA]</scope>
</reference>
<keyword evidence="2" id="KW-1185">Reference proteome</keyword>
<dbReference type="AlphaFoldDB" id="A0A4Y2ULB0"/>
<sequence length="135" mass="15395">MELRTVRFMRGTFPAKHRFLSRCAAHCGSSMLRLPPQFTNDVRQHLNVTFGKHWICCGGPVHWPARTPGLSCLNFFCWGQMKTLVHETPVYSVEDAVAHISVVTGRCLSNLTKSHLFIPTFRYPTSILLTIFFTL</sequence>